<evidence type="ECO:0000313" key="1">
    <source>
        <dbReference type="EMBL" id="EDV51848.2"/>
    </source>
</evidence>
<keyword evidence="2" id="KW-1185">Reference proteome</keyword>
<name>B3NHQ3_DROER</name>
<dbReference type="Gene3D" id="2.60.120.200">
    <property type="match status" value="1"/>
</dbReference>
<reference evidence="1 2" key="1">
    <citation type="journal article" date="2007" name="Nature">
        <title>Evolution of genes and genomes on the Drosophila phylogeny.</title>
        <authorList>
            <consortium name="Drosophila 12 Genomes Consortium"/>
            <person name="Clark A.G."/>
            <person name="Eisen M.B."/>
            <person name="Smith D.R."/>
            <person name="Bergman C.M."/>
            <person name="Oliver B."/>
            <person name="Markow T.A."/>
            <person name="Kaufman T.C."/>
            <person name="Kellis M."/>
            <person name="Gelbart W."/>
            <person name="Iyer V.N."/>
            <person name="Pollard D.A."/>
            <person name="Sackton T.B."/>
            <person name="Larracuente A.M."/>
            <person name="Singh N.D."/>
            <person name="Abad J.P."/>
            <person name="Abt D.N."/>
            <person name="Adryan B."/>
            <person name="Aguade M."/>
            <person name="Akashi H."/>
            <person name="Anderson W.W."/>
            <person name="Aquadro C.F."/>
            <person name="Ardell D.H."/>
            <person name="Arguello R."/>
            <person name="Artieri C.G."/>
            <person name="Barbash D.A."/>
            <person name="Barker D."/>
            <person name="Barsanti P."/>
            <person name="Batterham P."/>
            <person name="Batzoglou S."/>
            <person name="Begun D."/>
            <person name="Bhutkar A."/>
            <person name="Blanco E."/>
            <person name="Bosak S.A."/>
            <person name="Bradley R.K."/>
            <person name="Brand A.D."/>
            <person name="Brent M.R."/>
            <person name="Brooks A.N."/>
            <person name="Brown R.H."/>
            <person name="Butlin R.K."/>
            <person name="Caggese C."/>
            <person name="Calvi B.R."/>
            <person name="Bernardo de Carvalho A."/>
            <person name="Caspi A."/>
            <person name="Castrezana S."/>
            <person name="Celniker S.E."/>
            <person name="Chang J.L."/>
            <person name="Chapple C."/>
            <person name="Chatterji S."/>
            <person name="Chinwalla A."/>
            <person name="Civetta A."/>
            <person name="Clifton S.W."/>
            <person name="Comeron J.M."/>
            <person name="Costello J.C."/>
            <person name="Coyne J.A."/>
            <person name="Daub J."/>
            <person name="David R.G."/>
            <person name="Delcher A.L."/>
            <person name="Delehaunty K."/>
            <person name="Do C.B."/>
            <person name="Ebling H."/>
            <person name="Edwards K."/>
            <person name="Eickbush T."/>
            <person name="Evans J.D."/>
            <person name="Filipski A."/>
            <person name="Findeiss S."/>
            <person name="Freyhult E."/>
            <person name="Fulton L."/>
            <person name="Fulton R."/>
            <person name="Garcia A.C."/>
            <person name="Gardiner A."/>
            <person name="Garfield D.A."/>
            <person name="Garvin B.E."/>
            <person name="Gibson G."/>
            <person name="Gilbert D."/>
            <person name="Gnerre S."/>
            <person name="Godfrey J."/>
            <person name="Good R."/>
            <person name="Gotea V."/>
            <person name="Gravely B."/>
            <person name="Greenberg A.J."/>
            <person name="Griffiths-Jones S."/>
            <person name="Gross S."/>
            <person name="Guigo R."/>
            <person name="Gustafson E.A."/>
            <person name="Haerty W."/>
            <person name="Hahn M.W."/>
            <person name="Halligan D.L."/>
            <person name="Halpern A.L."/>
            <person name="Halter G.M."/>
            <person name="Han M.V."/>
            <person name="Heger A."/>
            <person name="Hillier L."/>
            <person name="Hinrichs A.S."/>
            <person name="Holmes I."/>
            <person name="Hoskins R.A."/>
            <person name="Hubisz M.J."/>
            <person name="Hultmark D."/>
            <person name="Huntley M.A."/>
            <person name="Jaffe D.B."/>
            <person name="Jagadeeshan S."/>
            <person name="Jeck W.R."/>
            <person name="Johnson J."/>
            <person name="Jones C.D."/>
            <person name="Jordan W.C."/>
            <person name="Karpen G.H."/>
            <person name="Kataoka E."/>
            <person name="Keightley P.D."/>
            <person name="Kheradpour P."/>
            <person name="Kirkness E.F."/>
            <person name="Koerich L.B."/>
            <person name="Kristiansen K."/>
            <person name="Kudrna D."/>
            <person name="Kulathinal R.J."/>
            <person name="Kumar S."/>
            <person name="Kwok R."/>
            <person name="Lander E."/>
            <person name="Langley C.H."/>
            <person name="Lapoint R."/>
            <person name="Lazzaro B.P."/>
            <person name="Lee S.J."/>
            <person name="Levesque L."/>
            <person name="Li R."/>
            <person name="Lin C.F."/>
            <person name="Lin M.F."/>
            <person name="Lindblad-Toh K."/>
            <person name="Llopart A."/>
            <person name="Long M."/>
            <person name="Low L."/>
            <person name="Lozovsky E."/>
            <person name="Lu J."/>
            <person name="Luo M."/>
            <person name="Machado C.A."/>
            <person name="Makalowski W."/>
            <person name="Marzo M."/>
            <person name="Matsuda M."/>
            <person name="Matzkin L."/>
            <person name="McAllister B."/>
            <person name="McBride C.S."/>
            <person name="McKernan B."/>
            <person name="McKernan K."/>
            <person name="Mendez-Lago M."/>
            <person name="Minx P."/>
            <person name="Mollenhauer M.U."/>
            <person name="Montooth K."/>
            <person name="Mount S.M."/>
            <person name="Mu X."/>
            <person name="Myers E."/>
            <person name="Negre B."/>
            <person name="Newfeld S."/>
            <person name="Nielsen R."/>
            <person name="Noor M.A."/>
            <person name="O'Grady P."/>
            <person name="Pachter L."/>
            <person name="Papaceit M."/>
            <person name="Parisi M.J."/>
            <person name="Parisi M."/>
            <person name="Parts L."/>
            <person name="Pedersen J.S."/>
            <person name="Pesole G."/>
            <person name="Phillippy A.M."/>
            <person name="Ponting C.P."/>
            <person name="Pop M."/>
            <person name="Porcelli D."/>
            <person name="Powell J.R."/>
            <person name="Prohaska S."/>
            <person name="Pruitt K."/>
            <person name="Puig M."/>
            <person name="Quesneville H."/>
            <person name="Ram K.R."/>
            <person name="Rand D."/>
            <person name="Rasmussen M.D."/>
            <person name="Reed L.K."/>
            <person name="Reenan R."/>
            <person name="Reily A."/>
            <person name="Remington K.A."/>
            <person name="Rieger T.T."/>
            <person name="Ritchie M.G."/>
            <person name="Robin C."/>
            <person name="Rogers Y.H."/>
            <person name="Rohde C."/>
            <person name="Rozas J."/>
            <person name="Rubenfield M.J."/>
            <person name="Ruiz A."/>
            <person name="Russo S."/>
            <person name="Salzberg S.L."/>
            <person name="Sanchez-Gracia A."/>
            <person name="Saranga D.J."/>
            <person name="Sato H."/>
            <person name="Schaeffer S.W."/>
            <person name="Schatz M.C."/>
            <person name="Schlenke T."/>
            <person name="Schwartz R."/>
            <person name="Segarra C."/>
            <person name="Singh R.S."/>
            <person name="Sirot L."/>
            <person name="Sirota M."/>
            <person name="Sisneros N.B."/>
            <person name="Smith C.D."/>
            <person name="Smith T.F."/>
            <person name="Spieth J."/>
            <person name="Stage D.E."/>
            <person name="Stark A."/>
            <person name="Stephan W."/>
            <person name="Strausberg R.L."/>
            <person name="Strempel S."/>
            <person name="Sturgill D."/>
            <person name="Sutton G."/>
            <person name="Sutton G.G."/>
            <person name="Tao W."/>
            <person name="Teichmann S."/>
            <person name="Tobari Y.N."/>
            <person name="Tomimura Y."/>
            <person name="Tsolas J.M."/>
            <person name="Valente V.L."/>
            <person name="Venter E."/>
            <person name="Venter J.C."/>
            <person name="Vicario S."/>
            <person name="Vieira F.G."/>
            <person name="Vilella A.J."/>
            <person name="Villasante A."/>
            <person name="Walenz B."/>
            <person name="Wang J."/>
            <person name="Wasserman M."/>
            <person name="Watts T."/>
            <person name="Wilson D."/>
            <person name="Wilson R.K."/>
            <person name="Wing R.A."/>
            <person name="Wolfner M.F."/>
            <person name="Wong A."/>
            <person name="Wong G.K."/>
            <person name="Wu C.I."/>
            <person name="Wu G."/>
            <person name="Yamamoto D."/>
            <person name="Yang H.P."/>
            <person name="Yang S.P."/>
            <person name="Yorke J.A."/>
            <person name="Yoshida K."/>
            <person name="Zdobnov E."/>
            <person name="Zhang P."/>
            <person name="Zhang Y."/>
            <person name="Zimin A.V."/>
            <person name="Baldwin J."/>
            <person name="Abdouelleil A."/>
            <person name="Abdulkadir J."/>
            <person name="Abebe A."/>
            <person name="Abera B."/>
            <person name="Abreu J."/>
            <person name="Acer S.C."/>
            <person name="Aftuck L."/>
            <person name="Alexander A."/>
            <person name="An P."/>
            <person name="Anderson E."/>
            <person name="Anderson S."/>
            <person name="Arachi H."/>
            <person name="Azer M."/>
            <person name="Bachantsang P."/>
            <person name="Barry A."/>
            <person name="Bayul T."/>
            <person name="Berlin A."/>
            <person name="Bessette D."/>
            <person name="Bloom T."/>
            <person name="Blye J."/>
            <person name="Boguslavskiy L."/>
            <person name="Bonnet C."/>
            <person name="Boukhgalter B."/>
            <person name="Bourzgui I."/>
            <person name="Brown A."/>
            <person name="Cahill P."/>
            <person name="Channer S."/>
            <person name="Cheshatsang Y."/>
            <person name="Chuda L."/>
            <person name="Citroen M."/>
            <person name="Collymore A."/>
            <person name="Cooke P."/>
            <person name="Costello M."/>
            <person name="D'Aco K."/>
            <person name="Daza R."/>
            <person name="De Haan G."/>
            <person name="DeGray S."/>
            <person name="DeMaso C."/>
            <person name="Dhargay N."/>
            <person name="Dooley K."/>
            <person name="Dooley E."/>
            <person name="Doricent M."/>
            <person name="Dorje P."/>
            <person name="Dorjee K."/>
            <person name="Dupes A."/>
            <person name="Elong R."/>
            <person name="Falk J."/>
            <person name="Farina A."/>
            <person name="Faro S."/>
            <person name="Ferguson D."/>
            <person name="Fisher S."/>
            <person name="Foley C.D."/>
            <person name="Franke A."/>
            <person name="Friedrich D."/>
            <person name="Gadbois L."/>
            <person name="Gearin G."/>
            <person name="Gearin C.R."/>
            <person name="Giannoukos G."/>
            <person name="Goode T."/>
            <person name="Graham J."/>
            <person name="Grandbois E."/>
            <person name="Grewal S."/>
            <person name="Gyaltsen K."/>
            <person name="Hafez N."/>
            <person name="Hagos B."/>
            <person name="Hall J."/>
            <person name="Henson C."/>
            <person name="Hollinger A."/>
            <person name="Honan T."/>
            <person name="Huard M.D."/>
            <person name="Hughes L."/>
            <person name="Hurhula B."/>
            <person name="Husby M.E."/>
            <person name="Kamat A."/>
            <person name="Kanga B."/>
            <person name="Kashin S."/>
            <person name="Khazanovich D."/>
            <person name="Kisner P."/>
            <person name="Lance K."/>
            <person name="Lara M."/>
            <person name="Lee W."/>
            <person name="Lennon N."/>
            <person name="Letendre F."/>
            <person name="LeVine R."/>
            <person name="Lipovsky A."/>
            <person name="Liu X."/>
            <person name="Liu J."/>
            <person name="Liu S."/>
            <person name="Lokyitsang T."/>
            <person name="Lokyitsang Y."/>
            <person name="Lubonja R."/>
            <person name="Lui A."/>
            <person name="MacDonald P."/>
            <person name="Magnisalis V."/>
            <person name="Maru K."/>
            <person name="Matthews C."/>
            <person name="McCusker W."/>
            <person name="McDonough S."/>
            <person name="Mehta T."/>
            <person name="Meldrim J."/>
            <person name="Meneus L."/>
            <person name="Mihai O."/>
            <person name="Mihalev A."/>
            <person name="Mihova T."/>
            <person name="Mittelman R."/>
            <person name="Mlenga V."/>
            <person name="Montmayeur A."/>
            <person name="Mulrain L."/>
            <person name="Navidi A."/>
            <person name="Naylor J."/>
            <person name="Negash T."/>
            <person name="Nguyen T."/>
            <person name="Nguyen N."/>
            <person name="Nicol R."/>
            <person name="Norbu C."/>
            <person name="Norbu N."/>
            <person name="Novod N."/>
            <person name="O'Neill B."/>
            <person name="Osman S."/>
            <person name="Markiewicz E."/>
            <person name="Oyono O.L."/>
            <person name="Patti C."/>
            <person name="Phunkhang P."/>
            <person name="Pierre F."/>
            <person name="Priest M."/>
            <person name="Raghuraman S."/>
            <person name="Rege F."/>
            <person name="Reyes R."/>
            <person name="Rise C."/>
            <person name="Rogov P."/>
            <person name="Ross K."/>
            <person name="Ryan E."/>
            <person name="Settipalli S."/>
            <person name="Shea T."/>
            <person name="Sherpa N."/>
            <person name="Shi L."/>
            <person name="Shih D."/>
            <person name="Sparrow T."/>
            <person name="Spaulding J."/>
            <person name="Stalker J."/>
            <person name="Stange-Thomann N."/>
            <person name="Stavropoulos S."/>
            <person name="Stone C."/>
            <person name="Strader C."/>
            <person name="Tesfaye S."/>
            <person name="Thomson T."/>
            <person name="Thoulutsang Y."/>
            <person name="Thoulutsang D."/>
            <person name="Topham K."/>
            <person name="Topping I."/>
            <person name="Tsamla T."/>
            <person name="Vassiliev H."/>
            <person name="Vo A."/>
            <person name="Wangchuk T."/>
            <person name="Wangdi T."/>
            <person name="Weiand M."/>
            <person name="Wilkinson J."/>
            <person name="Wilson A."/>
            <person name="Yadav S."/>
            <person name="Young G."/>
            <person name="Yu Q."/>
            <person name="Zembek L."/>
            <person name="Zhong D."/>
            <person name="Zimmer A."/>
            <person name="Zwirko Z."/>
            <person name="Jaffe D.B."/>
            <person name="Alvarez P."/>
            <person name="Brockman W."/>
            <person name="Butler J."/>
            <person name="Chin C."/>
            <person name="Gnerre S."/>
            <person name="Grabherr M."/>
            <person name="Kleber M."/>
            <person name="Mauceli E."/>
            <person name="MacCallum I."/>
        </authorList>
    </citation>
    <scope>NUCLEOTIDE SEQUENCE [LARGE SCALE GENOMIC DNA]</scope>
    <source>
        <strain evidence="1 2">TSC#14021-0224.01</strain>
    </source>
</reference>
<dbReference type="OrthoDB" id="4781at2759"/>
<dbReference type="SUPFAM" id="SSF49899">
    <property type="entry name" value="Concanavalin A-like lectins/glucanases"/>
    <property type="match status" value="1"/>
</dbReference>
<dbReference type="Proteomes" id="UP000008711">
    <property type="component" value="Unassembled WGS sequence"/>
</dbReference>
<organism evidence="1 2">
    <name type="scientific">Drosophila erecta</name>
    <name type="common">Fruit fly</name>
    <dbReference type="NCBI Taxonomy" id="7220"/>
    <lineage>
        <taxon>Eukaryota</taxon>
        <taxon>Metazoa</taxon>
        <taxon>Ecdysozoa</taxon>
        <taxon>Arthropoda</taxon>
        <taxon>Hexapoda</taxon>
        <taxon>Insecta</taxon>
        <taxon>Pterygota</taxon>
        <taxon>Neoptera</taxon>
        <taxon>Endopterygota</taxon>
        <taxon>Diptera</taxon>
        <taxon>Brachycera</taxon>
        <taxon>Muscomorpha</taxon>
        <taxon>Ephydroidea</taxon>
        <taxon>Drosophilidae</taxon>
        <taxon>Drosophila</taxon>
        <taxon>Sophophora</taxon>
    </lineage>
</organism>
<gene>
    <name evidence="1" type="primary">Dere\GG13670</name>
    <name evidence="1" type="synonym">dere_GLEANR_13914</name>
    <name evidence="1" type="synonym">GG13670</name>
    <name evidence="1" type="ORF">Dere_GG13670</name>
</gene>
<dbReference type="KEGG" id="der:6546314"/>
<proteinExistence type="predicted"/>
<dbReference type="EMBL" id="CH954178">
    <property type="protein sequence ID" value="EDV51848.2"/>
    <property type="molecule type" value="Genomic_DNA"/>
</dbReference>
<reference evidence="1 2" key="2">
    <citation type="journal article" date="2008" name="Bioinformatics">
        <title>Assembly reconciliation.</title>
        <authorList>
            <person name="Zimin A.V."/>
            <person name="Smith D.R."/>
            <person name="Sutton G."/>
            <person name="Yorke J.A."/>
        </authorList>
    </citation>
    <scope>NUCLEOTIDE SEQUENCE [LARGE SCALE GENOMIC DNA]</scope>
    <source>
        <strain evidence="1 2">TSC#14021-0224.01</strain>
    </source>
</reference>
<sequence>MLDPIIVHPWAIRENLGNNSIKITAVVETNQNETMIESYRYLGETFVRTGPLQKFLPSTEESINCENLRSSTRYCLPSISHHRGKPVNCSGRLLFSESFGDGENPLHNWKHVVQSQLLEPHYEGVAFVNRRANSYVENNMLHLKVTKANYGSKNPFYLENCTYTKRDSNQRCGEKKYRLPFRKFMPPYDSAKLTSHEAFKYCRIDIEAKMPIGDFLFPGNLQLSDCTT</sequence>
<protein>
    <submittedName>
        <fullName evidence="1">Uncharacterized protein</fullName>
    </submittedName>
</protein>
<dbReference type="HOGENOM" id="CLU_059806_0_0_1"/>
<dbReference type="AlphaFoldDB" id="B3NHQ3"/>
<evidence type="ECO:0000313" key="2">
    <source>
        <dbReference type="Proteomes" id="UP000008711"/>
    </source>
</evidence>
<accession>B3NHQ3</accession>
<dbReference type="InterPro" id="IPR013320">
    <property type="entry name" value="ConA-like_dom_sf"/>
</dbReference>